<dbReference type="SUPFAM" id="SSF82171">
    <property type="entry name" value="DPP6 N-terminal domain-like"/>
    <property type="match status" value="1"/>
</dbReference>
<gene>
    <name evidence="3" type="ORF">CHU93_09785</name>
</gene>
<dbReference type="InterPro" id="IPR015943">
    <property type="entry name" value="WD40/YVTN_repeat-like_dom_sf"/>
</dbReference>
<feature type="domain" description="Peptidase C14 caspase" evidence="2">
    <location>
        <begin position="771"/>
        <end position="989"/>
    </location>
</feature>
<evidence type="ECO:0000313" key="3">
    <source>
        <dbReference type="EMBL" id="OYQ27760.1"/>
    </source>
</evidence>
<dbReference type="AlphaFoldDB" id="A0A255YH21"/>
<organism evidence="3 4">
    <name type="scientific">Sandarakinorhabdus cyanobacteriorum</name>
    <dbReference type="NCBI Taxonomy" id="1981098"/>
    <lineage>
        <taxon>Bacteria</taxon>
        <taxon>Pseudomonadati</taxon>
        <taxon>Pseudomonadota</taxon>
        <taxon>Alphaproteobacteria</taxon>
        <taxon>Sphingomonadales</taxon>
        <taxon>Sphingosinicellaceae</taxon>
        <taxon>Sandarakinorhabdus</taxon>
    </lineage>
</organism>
<dbReference type="InterPro" id="IPR011600">
    <property type="entry name" value="Pept_C14_caspase"/>
</dbReference>
<keyword evidence="4" id="KW-1185">Reference proteome</keyword>
<evidence type="ECO:0000256" key="1">
    <source>
        <dbReference type="SAM" id="MobiDB-lite"/>
    </source>
</evidence>
<dbReference type="Pfam" id="PF00656">
    <property type="entry name" value="Peptidase_C14"/>
    <property type="match status" value="1"/>
</dbReference>
<dbReference type="OrthoDB" id="235631at2"/>
<dbReference type="GO" id="GO:0006508">
    <property type="term" value="P:proteolysis"/>
    <property type="evidence" value="ECO:0007669"/>
    <property type="project" value="InterPro"/>
</dbReference>
<protein>
    <recommendedName>
        <fullName evidence="2">Peptidase C14 caspase domain-containing protein</fullName>
    </recommendedName>
</protein>
<evidence type="ECO:0000259" key="2">
    <source>
        <dbReference type="Pfam" id="PF00656"/>
    </source>
</evidence>
<comment type="caution">
    <text evidence="3">The sequence shown here is derived from an EMBL/GenBank/DDBJ whole genome shotgun (WGS) entry which is preliminary data.</text>
</comment>
<proteinExistence type="predicted"/>
<name>A0A255YH21_9SPHN</name>
<dbReference type="RefSeq" id="WP_094473892.1">
    <property type="nucleotide sequence ID" value="NZ_NOXT01000112.1"/>
</dbReference>
<evidence type="ECO:0000313" key="4">
    <source>
        <dbReference type="Proteomes" id="UP000216991"/>
    </source>
</evidence>
<dbReference type="EMBL" id="NOXT01000112">
    <property type="protein sequence ID" value="OYQ27760.1"/>
    <property type="molecule type" value="Genomic_DNA"/>
</dbReference>
<feature type="region of interest" description="Disordered" evidence="1">
    <location>
        <begin position="691"/>
        <end position="719"/>
    </location>
</feature>
<dbReference type="GO" id="GO:0004197">
    <property type="term" value="F:cysteine-type endopeptidase activity"/>
    <property type="evidence" value="ECO:0007669"/>
    <property type="project" value="InterPro"/>
</dbReference>
<dbReference type="Gene3D" id="3.40.50.1460">
    <property type="match status" value="1"/>
</dbReference>
<dbReference type="Proteomes" id="UP000216991">
    <property type="component" value="Unassembled WGS sequence"/>
</dbReference>
<reference evidence="3 4" key="1">
    <citation type="submission" date="2017-07" db="EMBL/GenBank/DDBJ databases">
        <title>Sandarakinorhabdus cyanobacteriorum sp. nov., a novel bacterium isolated from cyanobacterial aggregates in a eutrophic lake.</title>
        <authorList>
            <person name="Cai H."/>
        </authorList>
    </citation>
    <scope>NUCLEOTIDE SEQUENCE [LARGE SCALE GENOMIC DNA]</scope>
    <source>
        <strain evidence="3 4">TH057</strain>
    </source>
</reference>
<sequence length="1069" mass="115227">MPGIMMLVVRVALLMGMLWGSGALLRAQPAAAPPAPPAVQPRIVLQSVSEVGLDVAAWSRDGRLLYTASGLARELLVWDARDGIILDRLRLPSAANATAELMRLKSLQLAADGASLTIDGEVIDQRATGMRSPRRYLVDLARRRVVMAKDAPALPPLPAGMTAIDDVMRWVDALAALHGTGSTTPPAQAQAVLPALPASPDGRTQLIRVNPGFNLRGADGKVRAMRVREVMGSIGDAELSPDDRLLAILTLNEVPDPTGTGVTPVEVLDLATGTMLPRVDARGSYDRVKWLDRNRYAIIPEDDEDDPKAGGAAADKPADTRIIQARSGRVLQDVPSLCFMTPLPDGRMLGAGLANCRSKVGRDRGLYLWNGKAWQPLDNVEVERGVEVRRLAVSPRGDRFAVLLRLPDGQLTLTLVPFAATAGDFPQVALEAGTDISLINFSPDGSKLWIAGENSLVEWNGDAPFDAAGNPALRELPLTSTAPQRMASNGTRLMLSGPFEESIQMVDLASGKALRAVSYPGAGAVGYMRSREVIWAASSTEGIRLWDQRTGAVLMTISLLPRSRYVVVAPDARYDTNAGPEADLFRWVISDQPGRLLPPQTLMRDFYEPRMIAKLLDCNRARNCGTVLHKLPSVANLNRELPLVRVMAVRPAGYGQVEVDVTVAETRNPATGLSSGVYGVKLLMNNQEVARNPDDPFAPPTPDLPSWRKANFTPPGDDQGRRYWTFTLPIPSDGQPIEFSAYSFNADRVKSDTARLRWTPPPMAPRPRRAYVLTIGVNDYASRNLKLTFAAADAELIAGRLQSIPGYEVRRATLTSAPNRPLTAEHVTLALRLLAGPEDAGIRKMLAAAGHDGSALAQATPDDAVIISFSGHGFADAAGAFSLLASDAEWGALEPAPKPDNLITADDLTMWLRAIAARDISFIIDACHSGAAVDSPDFKPGPMGDPGLGQLAFDKGIRILAATQAKSLAMENNGLQHGFLSYALGEGLNPDEPKADADRNGQIWLDEWLRYAVRRVPSLADMVASGDTTSLPRGVLLMMPTETAPPRLQEPSLFDFNRRRSPVLLRGQP</sequence>
<dbReference type="Gene3D" id="2.130.10.10">
    <property type="entry name" value="YVTN repeat-like/Quinoprotein amine dehydrogenase"/>
    <property type="match status" value="2"/>
</dbReference>
<accession>A0A255YH21</accession>